<evidence type="ECO:0000256" key="2">
    <source>
        <dbReference type="ARBA" id="ARBA00022692"/>
    </source>
</evidence>
<keyword evidence="4 6" id="KW-0472">Membrane</keyword>
<feature type="domain" description="Threonine/serine exporter-like N-terminal" evidence="7">
    <location>
        <begin position="36"/>
        <end position="280"/>
    </location>
</feature>
<keyword evidence="3 6" id="KW-1133">Transmembrane helix</keyword>
<comment type="caution">
    <text evidence="9">The sequence shown here is derived from an EMBL/GenBank/DDBJ whole genome shotgun (WGS) entry which is preliminary data.</text>
</comment>
<feature type="transmembrane region" description="Helical" evidence="6">
    <location>
        <begin position="226"/>
        <end position="245"/>
    </location>
</feature>
<keyword evidence="10" id="KW-1185">Reference proteome</keyword>
<feature type="transmembrane region" description="Helical" evidence="6">
    <location>
        <begin position="173"/>
        <end position="191"/>
    </location>
</feature>
<evidence type="ECO:0000256" key="3">
    <source>
        <dbReference type="ARBA" id="ARBA00022989"/>
    </source>
</evidence>
<dbReference type="GO" id="GO:0022857">
    <property type="term" value="F:transmembrane transporter activity"/>
    <property type="evidence" value="ECO:0007669"/>
    <property type="project" value="InterPro"/>
</dbReference>
<dbReference type="Proteomes" id="UP000291822">
    <property type="component" value="Unassembled WGS sequence"/>
</dbReference>
<dbReference type="RefSeq" id="WP_131151024.1">
    <property type="nucleotide sequence ID" value="NZ_SJTG01000001.1"/>
</dbReference>
<feature type="transmembrane region" description="Helical" evidence="6">
    <location>
        <begin position="203"/>
        <end position="220"/>
    </location>
</feature>
<reference evidence="9 10" key="1">
    <citation type="submission" date="2019-02" db="EMBL/GenBank/DDBJ databases">
        <title>Dyella amyloliquefaciens sp. nov., isolated from forest soil.</title>
        <authorList>
            <person name="Gao Z.-H."/>
            <person name="Qiu L.-H."/>
        </authorList>
    </citation>
    <scope>NUCLEOTIDE SEQUENCE [LARGE SCALE GENOMIC DNA]</scope>
    <source>
        <strain evidence="9 10">KACC 12747</strain>
    </source>
</reference>
<feature type="domain" description="Threonine/Serine exporter ThrE" evidence="8">
    <location>
        <begin position="306"/>
        <end position="431"/>
    </location>
</feature>
<evidence type="ECO:0000256" key="1">
    <source>
        <dbReference type="ARBA" id="ARBA00004141"/>
    </source>
</evidence>
<dbReference type="AlphaFoldDB" id="A0A4R0YZF2"/>
<organism evidence="9 10">
    <name type="scientific">Dyella soli</name>
    <dbReference type="NCBI Taxonomy" id="522319"/>
    <lineage>
        <taxon>Bacteria</taxon>
        <taxon>Pseudomonadati</taxon>
        <taxon>Pseudomonadota</taxon>
        <taxon>Gammaproteobacteria</taxon>
        <taxon>Lysobacterales</taxon>
        <taxon>Rhodanobacteraceae</taxon>
        <taxon>Dyella</taxon>
    </lineage>
</organism>
<evidence type="ECO:0000259" key="8">
    <source>
        <dbReference type="Pfam" id="PF12821"/>
    </source>
</evidence>
<accession>A0A4R0YZF2</accession>
<feature type="transmembrane region" description="Helical" evidence="6">
    <location>
        <begin position="413"/>
        <end position="433"/>
    </location>
</feature>
<feature type="transmembrane region" description="Helical" evidence="6">
    <location>
        <begin position="383"/>
        <end position="401"/>
    </location>
</feature>
<comment type="subcellular location">
    <subcellularLocation>
        <location evidence="1">Membrane</location>
        <topology evidence="1">Multi-pass membrane protein</topology>
    </subcellularLocation>
</comment>
<evidence type="ECO:0000313" key="9">
    <source>
        <dbReference type="EMBL" id="TCI12196.1"/>
    </source>
</evidence>
<protein>
    <submittedName>
        <fullName evidence="9">Threonine/serine exporter family protein</fullName>
    </submittedName>
</protein>
<evidence type="ECO:0000256" key="4">
    <source>
        <dbReference type="ARBA" id="ARBA00023136"/>
    </source>
</evidence>
<evidence type="ECO:0000256" key="6">
    <source>
        <dbReference type="SAM" id="Phobius"/>
    </source>
</evidence>
<feature type="transmembrane region" description="Helical" evidence="6">
    <location>
        <begin position="299"/>
        <end position="316"/>
    </location>
</feature>
<sequence length="439" mass="46019">MSLPSTSTPSSLPTAPTVAKVTSQFATTALNTRIAFLVELARRLHQYGTSAPRLEMAISGSAQRLGMTAEVWSSPTALIISFADMGQGDEGIAQVTQVMRLSPGDVNLARLCQADQIADQVIAGELDMREGFRLLRELGRPDTKREQAGVIASYGLASASVVALLLHSAWPDLLTAAVIGLIIGTITVLSATRPRLAVASEAISALVGTVFAIMVSAFVIPLAIKSVVLASLIVLLPGMALTTAVREISSQHLVSGMARMGGAVATLLKLTFGTVAGTQLCAAFGIYPRDFLLPPLPAWTDYPALIVAAFAFAVAFRAARRDWLVVMAAVVLGYLATRWGGAISGALPAAPFGVFLGGFMLSALANVYARYAHRPGAVIREPGIILLVPGSVGFRSVSYLLERDASLGLDTGVLLVTLLISLVAGLLFGDLMVPPRRSL</sequence>
<comment type="similarity">
    <text evidence="5">Belongs to the ThrE exporter (TC 2.A.79) family.</text>
</comment>
<evidence type="ECO:0000256" key="5">
    <source>
        <dbReference type="ARBA" id="ARBA00034125"/>
    </source>
</evidence>
<gene>
    <name evidence="9" type="ORF">EZM97_02210</name>
</gene>
<feature type="transmembrane region" description="Helical" evidence="6">
    <location>
        <begin position="349"/>
        <end position="371"/>
    </location>
</feature>
<dbReference type="PANTHER" id="PTHR31082:SF4">
    <property type="entry name" value="PHEROMONE-REGULATED MEMBRANE PROTEIN 10"/>
    <property type="match status" value="1"/>
</dbReference>
<dbReference type="InterPro" id="IPR024528">
    <property type="entry name" value="ThrE_2"/>
</dbReference>
<dbReference type="InterPro" id="IPR010619">
    <property type="entry name" value="ThrE-like_N"/>
</dbReference>
<evidence type="ECO:0000313" key="10">
    <source>
        <dbReference type="Proteomes" id="UP000291822"/>
    </source>
</evidence>
<dbReference type="EMBL" id="SJTG01000001">
    <property type="protein sequence ID" value="TCI12196.1"/>
    <property type="molecule type" value="Genomic_DNA"/>
</dbReference>
<feature type="transmembrane region" description="Helical" evidence="6">
    <location>
        <begin position="148"/>
        <end position="167"/>
    </location>
</feature>
<dbReference type="GO" id="GO:0016020">
    <property type="term" value="C:membrane"/>
    <property type="evidence" value="ECO:0007669"/>
    <property type="project" value="UniProtKB-SubCell"/>
</dbReference>
<dbReference type="InterPro" id="IPR051361">
    <property type="entry name" value="ThrE/Ser_Exporter"/>
</dbReference>
<keyword evidence="2 6" id="KW-0812">Transmembrane</keyword>
<feature type="transmembrane region" description="Helical" evidence="6">
    <location>
        <begin position="266"/>
        <end position="287"/>
    </location>
</feature>
<name>A0A4R0YZF2_9GAMM</name>
<dbReference type="Pfam" id="PF12821">
    <property type="entry name" value="ThrE_2"/>
    <property type="match status" value="1"/>
</dbReference>
<dbReference type="PANTHER" id="PTHR31082">
    <property type="entry name" value="PHEROMONE-REGULATED MEMBRANE PROTEIN 10"/>
    <property type="match status" value="1"/>
</dbReference>
<evidence type="ECO:0000259" key="7">
    <source>
        <dbReference type="Pfam" id="PF06738"/>
    </source>
</evidence>
<proteinExistence type="inferred from homology"/>
<dbReference type="Pfam" id="PF06738">
    <property type="entry name" value="ThrE"/>
    <property type="match status" value="1"/>
</dbReference>
<feature type="transmembrane region" description="Helical" evidence="6">
    <location>
        <begin position="323"/>
        <end position="343"/>
    </location>
</feature>